<feature type="transmembrane region" description="Helical" evidence="6">
    <location>
        <begin position="290"/>
        <end position="310"/>
    </location>
</feature>
<proteinExistence type="predicted"/>
<dbReference type="Proteomes" id="UP000037326">
    <property type="component" value="Unassembled WGS sequence"/>
</dbReference>
<evidence type="ECO:0000256" key="1">
    <source>
        <dbReference type="ARBA" id="ARBA00004651"/>
    </source>
</evidence>
<comment type="subcellular location">
    <subcellularLocation>
        <location evidence="1">Cell membrane</location>
        <topology evidence="1">Multi-pass membrane protein</topology>
    </subcellularLocation>
</comment>
<evidence type="ECO:0000256" key="4">
    <source>
        <dbReference type="ARBA" id="ARBA00022989"/>
    </source>
</evidence>
<evidence type="ECO:0000256" key="5">
    <source>
        <dbReference type="ARBA" id="ARBA00023136"/>
    </source>
</evidence>
<feature type="transmembrane region" description="Helical" evidence="6">
    <location>
        <begin position="319"/>
        <end position="337"/>
    </location>
</feature>
<dbReference type="PATRIC" id="fig|582475.4.peg.3011"/>
<evidence type="ECO:0000313" key="8">
    <source>
        <dbReference type="EMBL" id="KMY29323.1"/>
    </source>
</evidence>
<feature type="transmembrane region" description="Helical" evidence="6">
    <location>
        <begin position="409"/>
        <end position="428"/>
    </location>
</feature>
<feature type="transmembrane region" description="Helical" evidence="6">
    <location>
        <begin position="98"/>
        <end position="119"/>
    </location>
</feature>
<feature type="transmembrane region" description="Helical" evidence="6">
    <location>
        <begin position="125"/>
        <end position="146"/>
    </location>
</feature>
<dbReference type="Gene3D" id="1.20.1250.20">
    <property type="entry name" value="MFS general substrate transporter like domains"/>
    <property type="match status" value="1"/>
</dbReference>
<dbReference type="InterPro" id="IPR024671">
    <property type="entry name" value="Atg22-like"/>
</dbReference>
<evidence type="ECO:0000256" key="6">
    <source>
        <dbReference type="SAM" id="Phobius"/>
    </source>
</evidence>
<dbReference type="GO" id="GO:0022857">
    <property type="term" value="F:transmembrane transporter activity"/>
    <property type="evidence" value="ECO:0007669"/>
    <property type="project" value="InterPro"/>
</dbReference>
<organism evidence="8 9">
    <name type="scientific">Lysinibacillus xylanilyticus</name>
    <dbReference type="NCBI Taxonomy" id="582475"/>
    <lineage>
        <taxon>Bacteria</taxon>
        <taxon>Bacillati</taxon>
        <taxon>Bacillota</taxon>
        <taxon>Bacilli</taxon>
        <taxon>Bacillales</taxon>
        <taxon>Bacillaceae</taxon>
        <taxon>Lysinibacillus</taxon>
    </lineage>
</organism>
<evidence type="ECO:0000313" key="9">
    <source>
        <dbReference type="Proteomes" id="UP000037326"/>
    </source>
</evidence>
<comment type="caution">
    <text evidence="8">The sequence shown here is derived from an EMBL/GenBank/DDBJ whole genome shotgun (WGS) entry which is preliminary data.</text>
</comment>
<dbReference type="InterPro" id="IPR020846">
    <property type="entry name" value="MFS_dom"/>
</dbReference>
<dbReference type="PROSITE" id="PS00217">
    <property type="entry name" value="SUGAR_TRANSPORT_2"/>
    <property type="match status" value="1"/>
</dbReference>
<keyword evidence="5 6" id="KW-0472">Membrane</keyword>
<dbReference type="AlphaFoldDB" id="A0A0K9F577"/>
<dbReference type="EMBL" id="LFXJ01000010">
    <property type="protein sequence ID" value="KMY29323.1"/>
    <property type="molecule type" value="Genomic_DNA"/>
</dbReference>
<dbReference type="InterPro" id="IPR005829">
    <property type="entry name" value="Sugar_transporter_CS"/>
</dbReference>
<dbReference type="PANTHER" id="PTHR23519">
    <property type="entry name" value="AUTOPHAGY-RELATED PROTEIN 22"/>
    <property type="match status" value="1"/>
</dbReference>
<dbReference type="SUPFAM" id="SSF103473">
    <property type="entry name" value="MFS general substrate transporter"/>
    <property type="match status" value="1"/>
</dbReference>
<keyword evidence="4 6" id="KW-1133">Transmembrane helix</keyword>
<feature type="domain" description="Major facilitator superfamily (MFS) profile" evidence="7">
    <location>
        <begin position="252"/>
        <end position="441"/>
    </location>
</feature>
<feature type="transmembrane region" description="Helical" evidence="6">
    <location>
        <begin position="66"/>
        <end position="86"/>
    </location>
</feature>
<reference evidence="9" key="1">
    <citation type="submission" date="2015-07" db="EMBL/GenBank/DDBJ databases">
        <authorList>
            <consortium name="Consortium for Microbial Forensics and Genomics (microFORGE)"/>
            <person name="Knight B.M."/>
            <person name="Roberts D.P."/>
            <person name="Lin D."/>
            <person name="Hari K."/>
            <person name="Fletcher J."/>
            <person name="Melcher U."/>
            <person name="Blagden T."/>
            <person name="Winegar R.A."/>
        </authorList>
    </citation>
    <scope>NUCLEOTIDE SEQUENCE [LARGE SCALE GENOMIC DNA]</scope>
    <source>
        <strain evidence="9">DSM 23493</strain>
    </source>
</reference>
<evidence type="ECO:0000259" key="7">
    <source>
        <dbReference type="PROSITE" id="PS50850"/>
    </source>
</evidence>
<evidence type="ECO:0000256" key="3">
    <source>
        <dbReference type="ARBA" id="ARBA00022692"/>
    </source>
</evidence>
<feature type="transmembrane region" description="Helical" evidence="6">
    <location>
        <begin position="196"/>
        <end position="217"/>
    </location>
</feature>
<evidence type="ECO:0000256" key="2">
    <source>
        <dbReference type="ARBA" id="ARBA00022448"/>
    </source>
</evidence>
<dbReference type="RefSeq" id="WP_049668229.1">
    <property type="nucleotide sequence ID" value="NZ_LFXJ01000010.1"/>
</dbReference>
<sequence>MKRNSVIDGQHRSQLALYLSLPILSWAFYDFANTIFSSNINTIFFPFYMDEVLGTNEVMQQVASTFISYANAIASFFLVVFSPLFGVWIDNTGYKKRFIVWFASISIFFTFMMGVFANLQTSTNYSGVPLSLFLVVVSFIVAKFFFNSSLVFYDSMMSDLGTKEEMPLISGYGVAIGYLGTILGLLVYLYVGNSGFHRAFIPTAILYFLFSLPLFFINKDTPIPRSQRKPVKFLDGYKEIVQTFKDMKQYKTIFTFMIAYFFLNDAIATTIAMMAVYATTIVGFTSGQFIVLYLVSTVSTIIGSFAFGYITKAIGAKRAITVVALLMIVALTFAVFATEQWMFWLAGSMFGVSLGSMWVTSRTYIIELSPEEKRGQFFGLFAFSGKVSSIIGPAVYGTVTLWMKDYGTLASRVALSTLIVMTIIGLLVHLKVNSSKVRDAI</sequence>
<gene>
    <name evidence="8" type="ORF">ACZ11_19670</name>
</gene>
<name>A0A0K9F577_9BACI</name>
<feature type="transmembrane region" description="Helical" evidence="6">
    <location>
        <begin position="377"/>
        <end position="403"/>
    </location>
</feature>
<feature type="transmembrane region" description="Helical" evidence="6">
    <location>
        <begin position="167"/>
        <end position="190"/>
    </location>
</feature>
<keyword evidence="2" id="KW-0813">Transport</keyword>
<feature type="transmembrane region" description="Helical" evidence="6">
    <location>
        <begin position="12"/>
        <end position="29"/>
    </location>
</feature>
<feature type="transmembrane region" description="Helical" evidence="6">
    <location>
        <begin position="343"/>
        <end position="365"/>
    </location>
</feature>
<feature type="transmembrane region" description="Helical" evidence="6">
    <location>
        <begin position="253"/>
        <end position="278"/>
    </location>
</feature>
<dbReference type="GO" id="GO:0005886">
    <property type="term" value="C:plasma membrane"/>
    <property type="evidence" value="ECO:0007669"/>
    <property type="project" value="UniProtKB-SubCell"/>
</dbReference>
<dbReference type="PANTHER" id="PTHR23519:SF1">
    <property type="entry name" value="AUTOPHAGY-RELATED PROTEIN 22"/>
    <property type="match status" value="1"/>
</dbReference>
<accession>A0A0K9F577</accession>
<dbReference type="Pfam" id="PF11700">
    <property type="entry name" value="ATG22"/>
    <property type="match status" value="1"/>
</dbReference>
<dbReference type="OrthoDB" id="9768783at2"/>
<dbReference type="InterPro" id="IPR050495">
    <property type="entry name" value="ATG22/LtaA_families"/>
</dbReference>
<dbReference type="GeneID" id="96600430"/>
<dbReference type="PROSITE" id="PS50850">
    <property type="entry name" value="MFS"/>
    <property type="match status" value="1"/>
</dbReference>
<dbReference type="InterPro" id="IPR036259">
    <property type="entry name" value="MFS_trans_sf"/>
</dbReference>
<protein>
    <submittedName>
        <fullName evidence="8">MFS transporter</fullName>
    </submittedName>
</protein>
<keyword evidence="3 6" id="KW-0812">Transmembrane</keyword>